<sequence>MEKFTFRQATRSNPIPYRPQDMDITAPTDNLLKQLVEGCVSLKRQSQKRFYEHFYGYAYSVCHRYITNEEEVVEVINDGFLKIFREMERFQLRYDSYEASLKAWIRRIFINTAIDQLRKKQLNLVAMPTESEEQALLPSIAPTELSNITHKELLAMVRRLSPAYGLVFNLYVMDGYTHEEIAAMLKISVGSSKSNLSKARARLQKMLAEELHLNHNNERKAIQS</sequence>
<evidence type="ECO:0000259" key="5">
    <source>
        <dbReference type="Pfam" id="PF04542"/>
    </source>
</evidence>
<protein>
    <submittedName>
        <fullName evidence="7">Sigma-70 family RNA polymerase sigma factor</fullName>
    </submittedName>
</protein>
<organism evidence="7 8">
    <name type="scientific">Flavihumibacter fluminis</name>
    <dbReference type="NCBI Taxonomy" id="2909236"/>
    <lineage>
        <taxon>Bacteria</taxon>
        <taxon>Pseudomonadati</taxon>
        <taxon>Bacteroidota</taxon>
        <taxon>Chitinophagia</taxon>
        <taxon>Chitinophagales</taxon>
        <taxon>Chitinophagaceae</taxon>
        <taxon>Flavihumibacter</taxon>
    </lineage>
</organism>
<feature type="domain" description="RNA polymerase sigma-70 region 2" evidence="5">
    <location>
        <begin position="50"/>
        <end position="121"/>
    </location>
</feature>
<proteinExistence type="inferred from homology"/>
<dbReference type="InterPro" id="IPR039425">
    <property type="entry name" value="RNA_pol_sigma-70-like"/>
</dbReference>
<evidence type="ECO:0000313" key="8">
    <source>
        <dbReference type="Proteomes" id="UP001200145"/>
    </source>
</evidence>
<gene>
    <name evidence="7" type="ORF">L0U88_16950</name>
</gene>
<dbReference type="RefSeq" id="WP_234867426.1">
    <property type="nucleotide sequence ID" value="NZ_JAKEVY010000004.1"/>
</dbReference>
<dbReference type="Pfam" id="PF08281">
    <property type="entry name" value="Sigma70_r4_2"/>
    <property type="match status" value="1"/>
</dbReference>
<comment type="caution">
    <text evidence="7">The sequence shown here is derived from an EMBL/GenBank/DDBJ whole genome shotgun (WGS) entry which is preliminary data.</text>
</comment>
<dbReference type="Gene3D" id="1.10.10.10">
    <property type="entry name" value="Winged helix-like DNA-binding domain superfamily/Winged helix DNA-binding domain"/>
    <property type="match status" value="1"/>
</dbReference>
<feature type="domain" description="RNA polymerase sigma factor 70 region 4 type 2" evidence="6">
    <location>
        <begin position="151"/>
        <end position="203"/>
    </location>
</feature>
<name>A0ABS9BNG1_9BACT</name>
<evidence type="ECO:0000256" key="4">
    <source>
        <dbReference type="ARBA" id="ARBA00023163"/>
    </source>
</evidence>
<keyword evidence="3" id="KW-0731">Sigma factor</keyword>
<dbReference type="InterPro" id="IPR013249">
    <property type="entry name" value="RNA_pol_sigma70_r4_t2"/>
</dbReference>
<evidence type="ECO:0000313" key="7">
    <source>
        <dbReference type="EMBL" id="MCF1716334.1"/>
    </source>
</evidence>
<dbReference type="PANTHER" id="PTHR43133">
    <property type="entry name" value="RNA POLYMERASE ECF-TYPE SIGMA FACTO"/>
    <property type="match status" value="1"/>
</dbReference>
<dbReference type="Gene3D" id="1.10.1740.10">
    <property type="match status" value="1"/>
</dbReference>
<evidence type="ECO:0000256" key="2">
    <source>
        <dbReference type="ARBA" id="ARBA00023015"/>
    </source>
</evidence>
<evidence type="ECO:0000259" key="6">
    <source>
        <dbReference type="Pfam" id="PF08281"/>
    </source>
</evidence>
<dbReference type="NCBIfam" id="TIGR02937">
    <property type="entry name" value="sigma70-ECF"/>
    <property type="match status" value="1"/>
</dbReference>
<evidence type="ECO:0000256" key="3">
    <source>
        <dbReference type="ARBA" id="ARBA00023082"/>
    </source>
</evidence>
<keyword evidence="4" id="KW-0804">Transcription</keyword>
<comment type="similarity">
    <text evidence="1">Belongs to the sigma-70 factor family. ECF subfamily.</text>
</comment>
<dbReference type="Pfam" id="PF04542">
    <property type="entry name" value="Sigma70_r2"/>
    <property type="match status" value="1"/>
</dbReference>
<dbReference type="InterPro" id="IPR013325">
    <property type="entry name" value="RNA_pol_sigma_r2"/>
</dbReference>
<evidence type="ECO:0000256" key="1">
    <source>
        <dbReference type="ARBA" id="ARBA00010641"/>
    </source>
</evidence>
<reference evidence="7 8" key="1">
    <citation type="submission" date="2022-01" db="EMBL/GenBank/DDBJ databases">
        <title>Flavihumibacter sp. nov., isolated from sediment of a river.</title>
        <authorList>
            <person name="Liu H."/>
        </authorList>
    </citation>
    <scope>NUCLEOTIDE SEQUENCE [LARGE SCALE GENOMIC DNA]</scope>
    <source>
        <strain evidence="7 8">RY-1</strain>
    </source>
</reference>
<keyword evidence="8" id="KW-1185">Reference proteome</keyword>
<dbReference type="Proteomes" id="UP001200145">
    <property type="component" value="Unassembled WGS sequence"/>
</dbReference>
<dbReference type="InterPro" id="IPR007627">
    <property type="entry name" value="RNA_pol_sigma70_r2"/>
</dbReference>
<keyword evidence="2" id="KW-0805">Transcription regulation</keyword>
<dbReference type="PANTHER" id="PTHR43133:SF46">
    <property type="entry name" value="RNA POLYMERASE SIGMA-70 FACTOR ECF SUBFAMILY"/>
    <property type="match status" value="1"/>
</dbReference>
<dbReference type="SUPFAM" id="SSF88946">
    <property type="entry name" value="Sigma2 domain of RNA polymerase sigma factors"/>
    <property type="match status" value="1"/>
</dbReference>
<accession>A0ABS9BNG1</accession>
<dbReference type="EMBL" id="JAKEVY010000004">
    <property type="protein sequence ID" value="MCF1716334.1"/>
    <property type="molecule type" value="Genomic_DNA"/>
</dbReference>
<dbReference type="InterPro" id="IPR036388">
    <property type="entry name" value="WH-like_DNA-bd_sf"/>
</dbReference>
<dbReference type="InterPro" id="IPR013324">
    <property type="entry name" value="RNA_pol_sigma_r3/r4-like"/>
</dbReference>
<dbReference type="SUPFAM" id="SSF88659">
    <property type="entry name" value="Sigma3 and sigma4 domains of RNA polymerase sigma factors"/>
    <property type="match status" value="1"/>
</dbReference>
<dbReference type="InterPro" id="IPR014284">
    <property type="entry name" value="RNA_pol_sigma-70_dom"/>
</dbReference>